<evidence type="ECO:0000313" key="1">
    <source>
        <dbReference type="EMBL" id="RRT80958.1"/>
    </source>
</evidence>
<dbReference type="EMBL" id="AMZH03001023">
    <property type="protein sequence ID" value="RRT80958.1"/>
    <property type="molecule type" value="Genomic_DNA"/>
</dbReference>
<comment type="caution">
    <text evidence="1">The sequence shown here is derived from an EMBL/GenBank/DDBJ whole genome shotgun (WGS) entry which is preliminary data.</text>
</comment>
<sequence>MDIPNVLAHGKSYEHDFVKKQTLFKVTCKVEFRSIFCALSQKFKILAIPNLLVHEKSYEHSFMKKRNGLKLCAKSSFDRFFVHRLRNSKYWPFPTGSRTSMVLRKNTTVINFAQSQVSIGFSCTVSEIQNTSHSQCISPREIV</sequence>
<reference evidence="1 2" key="1">
    <citation type="journal article" date="2014" name="Agronomy (Basel)">
        <title>A Draft Genome Sequence for Ensete ventricosum, the Drought-Tolerant Tree Against Hunger.</title>
        <authorList>
            <person name="Harrison J."/>
            <person name="Moore K.A."/>
            <person name="Paszkiewicz K."/>
            <person name="Jones T."/>
            <person name="Grant M."/>
            <person name="Ambacheew D."/>
            <person name="Muzemil S."/>
            <person name="Studholme D.J."/>
        </authorList>
    </citation>
    <scope>NUCLEOTIDE SEQUENCE [LARGE SCALE GENOMIC DNA]</scope>
</reference>
<proteinExistence type="predicted"/>
<accession>A0A427AXH9</accession>
<name>A0A427AXH9_ENSVE</name>
<protein>
    <submittedName>
        <fullName evidence="1">Uncharacterized protein</fullName>
    </submittedName>
</protein>
<evidence type="ECO:0000313" key="2">
    <source>
        <dbReference type="Proteomes" id="UP000287651"/>
    </source>
</evidence>
<dbReference type="AlphaFoldDB" id="A0A427AXH9"/>
<organism evidence="1 2">
    <name type="scientific">Ensete ventricosum</name>
    <name type="common">Abyssinian banana</name>
    <name type="synonym">Musa ensete</name>
    <dbReference type="NCBI Taxonomy" id="4639"/>
    <lineage>
        <taxon>Eukaryota</taxon>
        <taxon>Viridiplantae</taxon>
        <taxon>Streptophyta</taxon>
        <taxon>Embryophyta</taxon>
        <taxon>Tracheophyta</taxon>
        <taxon>Spermatophyta</taxon>
        <taxon>Magnoliopsida</taxon>
        <taxon>Liliopsida</taxon>
        <taxon>Zingiberales</taxon>
        <taxon>Musaceae</taxon>
        <taxon>Ensete</taxon>
    </lineage>
</organism>
<gene>
    <name evidence="1" type="ORF">B296_00015269</name>
</gene>
<dbReference type="Proteomes" id="UP000287651">
    <property type="component" value="Unassembled WGS sequence"/>
</dbReference>